<organism evidence="7 8">
    <name type="scientific">Sutterella wadsworthensis 2_1_59BFAA</name>
    <dbReference type="NCBI Taxonomy" id="742823"/>
    <lineage>
        <taxon>Bacteria</taxon>
        <taxon>Pseudomonadati</taxon>
        <taxon>Pseudomonadota</taxon>
        <taxon>Betaproteobacteria</taxon>
        <taxon>Burkholderiales</taxon>
        <taxon>Sutterellaceae</taxon>
        <taxon>Sutterella</taxon>
    </lineage>
</organism>
<dbReference type="SUPFAM" id="SSF46785">
    <property type="entry name" value="Winged helix' DNA-binding domain"/>
    <property type="match status" value="1"/>
</dbReference>
<dbReference type="SUPFAM" id="SSF53850">
    <property type="entry name" value="Periplasmic binding protein-like II"/>
    <property type="match status" value="1"/>
</dbReference>
<dbReference type="PROSITE" id="PS50931">
    <property type="entry name" value="HTH_LYSR"/>
    <property type="match status" value="1"/>
</dbReference>
<dbReference type="GO" id="GO:0003700">
    <property type="term" value="F:DNA-binding transcription factor activity"/>
    <property type="evidence" value="ECO:0007669"/>
    <property type="project" value="InterPro"/>
</dbReference>
<name>K1JTE1_9BURK</name>
<feature type="compositionally biased region" description="Basic and acidic residues" evidence="5">
    <location>
        <begin position="33"/>
        <end position="46"/>
    </location>
</feature>
<feature type="region of interest" description="Disordered" evidence="5">
    <location>
        <begin position="29"/>
        <end position="51"/>
    </location>
</feature>
<comment type="similarity">
    <text evidence="1">Belongs to the LysR transcriptional regulatory family.</text>
</comment>
<comment type="caution">
    <text evidence="7">The sequence shown here is derived from an EMBL/GenBank/DDBJ whole genome shotgun (WGS) entry which is preliminary data.</text>
</comment>
<evidence type="ECO:0000313" key="8">
    <source>
        <dbReference type="Proteomes" id="UP000005835"/>
    </source>
</evidence>
<gene>
    <name evidence="7" type="ORF">HMPREF9465_01360</name>
</gene>
<dbReference type="AlphaFoldDB" id="K1JTE1"/>
<dbReference type="Pfam" id="PF00126">
    <property type="entry name" value="HTH_1"/>
    <property type="match status" value="1"/>
</dbReference>
<dbReference type="CDD" id="cd08417">
    <property type="entry name" value="PBP2_Nitroaromatics_like"/>
    <property type="match status" value="1"/>
</dbReference>
<keyword evidence="4" id="KW-0804">Transcription</keyword>
<dbReference type="InterPro" id="IPR000847">
    <property type="entry name" value="LysR_HTH_N"/>
</dbReference>
<dbReference type="GO" id="GO:0003677">
    <property type="term" value="F:DNA binding"/>
    <property type="evidence" value="ECO:0007669"/>
    <property type="project" value="UniProtKB-KW"/>
</dbReference>
<dbReference type="Gene3D" id="3.40.190.10">
    <property type="entry name" value="Periplasmic binding protein-like II"/>
    <property type="match status" value="2"/>
</dbReference>
<dbReference type="STRING" id="742823.HMPREF9465_01360"/>
<proteinExistence type="inferred from homology"/>
<evidence type="ECO:0000256" key="1">
    <source>
        <dbReference type="ARBA" id="ARBA00009437"/>
    </source>
</evidence>
<dbReference type="InterPro" id="IPR050389">
    <property type="entry name" value="LysR-type_TF"/>
</dbReference>
<dbReference type="InterPro" id="IPR005119">
    <property type="entry name" value="LysR_subst-bd"/>
</dbReference>
<keyword evidence="8" id="KW-1185">Reference proteome</keyword>
<evidence type="ECO:0000256" key="4">
    <source>
        <dbReference type="ARBA" id="ARBA00023163"/>
    </source>
</evidence>
<accession>K1JTE1</accession>
<sequence length="382" mass="42676">MAPLGTSRYLAHTAADGKIFHLRHLHSAFPTMRDPDQPKPNSKKDQPMTTPDYDNIDLRILRLLVILQDTRSLARTAAALGLSVSQASRLLAQARATFGNELFTRHGPEMIPTPDLTAILPRLHDLFRSLSALFSNESEPNLLESSETIRIGAVDNTALVFVAPFIKAMHERAPKLHVEVVPLNHQALPDLRSGTLDLVVACDPHLHLDDDMRSRLLICARMKVLARRGHPMSGRGAALTTADLDRYPMISPTVSQPSGVTAPILTLNQLSSQRVLQMPYFLACAWTLLDTDAYMVVPAPLTDLLAERLPVEAFEPADLFTPLWIPSFIWHARTDLDPLRQWVRAFLITSIREKWRAYLKADEGAAVQEAQRSETREMRACV</sequence>
<dbReference type="Gene3D" id="1.10.10.10">
    <property type="entry name" value="Winged helix-like DNA-binding domain superfamily/Winged helix DNA-binding domain"/>
    <property type="match status" value="1"/>
</dbReference>
<dbReference type="OrthoDB" id="8523210at2"/>
<evidence type="ECO:0000256" key="5">
    <source>
        <dbReference type="SAM" id="MobiDB-lite"/>
    </source>
</evidence>
<feature type="domain" description="HTH lysR-type" evidence="6">
    <location>
        <begin position="56"/>
        <end position="113"/>
    </location>
</feature>
<dbReference type="eggNOG" id="COG0583">
    <property type="taxonomic scope" value="Bacteria"/>
</dbReference>
<dbReference type="InterPro" id="IPR036390">
    <property type="entry name" value="WH_DNA-bd_sf"/>
</dbReference>
<protein>
    <recommendedName>
        <fullName evidence="6">HTH lysR-type domain-containing protein</fullName>
    </recommendedName>
</protein>
<evidence type="ECO:0000259" key="6">
    <source>
        <dbReference type="PROSITE" id="PS50931"/>
    </source>
</evidence>
<dbReference type="PATRIC" id="fig|742823.3.peg.1347"/>
<dbReference type="HOGENOM" id="CLU_039613_39_0_4"/>
<dbReference type="PANTHER" id="PTHR30118:SF15">
    <property type="entry name" value="TRANSCRIPTIONAL REGULATORY PROTEIN"/>
    <property type="match status" value="1"/>
</dbReference>
<keyword evidence="3" id="KW-0238">DNA-binding</keyword>
<evidence type="ECO:0000256" key="3">
    <source>
        <dbReference type="ARBA" id="ARBA00023125"/>
    </source>
</evidence>
<dbReference type="EMBL" id="ADMG01000032">
    <property type="protein sequence ID" value="EKB30977.1"/>
    <property type="molecule type" value="Genomic_DNA"/>
</dbReference>
<reference evidence="7 8" key="1">
    <citation type="submission" date="2012-05" db="EMBL/GenBank/DDBJ databases">
        <title>The Genome Sequence of Sutterella wadsworthensis 2_1_59BFAA.</title>
        <authorList>
            <consortium name="The Broad Institute Genome Sequencing Platform"/>
            <person name="Earl A."/>
            <person name="Ward D."/>
            <person name="Feldgarden M."/>
            <person name="Gevers D."/>
            <person name="Daigneault M."/>
            <person name="Strauss J."/>
            <person name="Allen-Vercoe E."/>
            <person name="Walker B."/>
            <person name="Young S.K."/>
            <person name="Zeng Q."/>
            <person name="Gargeya S."/>
            <person name="Fitzgerald M."/>
            <person name="Haas B."/>
            <person name="Abouelleil A."/>
            <person name="Alvarado L."/>
            <person name="Arachchi H.M."/>
            <person name="Berlin A.M."/>
            <person name="Chapman S.B."/>
            <person name="Goldberg J."/>
            <person name="Griggs A."/>
            <person name="Gujja S."/>
            <person name="Hansen M."/>
            <person name="Howarth C."/>
            <person name="Imamovic A."/>
            <person name="Larimer J."/>
            <person name="McCowen C."/>
            <person name="Montmayeur A."/>
            <person name="Murphy C."/>
            <person name="Neiman D."/>
            <person name="Pearson M."/>
            <person name="Priest M."/>
            <person name="Roberts A."/>
            <person name="Saif S."/>
            <person name="Shea T."/>
            <person name="Sisk P."/>
            <person name="Sykes S."/>
            <person name="Wortman J."/>
            <person name="Nusbaum C."/>
            <person name="Birren B."/>
        </authorList>
    </citation>
    <scope>NUCLEOTIDE SEQUENCE [LARGE SCALE GENOMIC DNA]</scope>
    <source>
        <strain evidence="7 8">2_1_59BFAA</strain>
    </source>
</reference>
<dbReference type="Pfam" id="PF03466">
    <property type="entry name" value="LysR_substrate"/>
    <property type="match status" value="1"/>
</dbReference>
<dbReference type="InterPro" id="IPR036388">
    <property type="entry name" value="WH-like_DNA-bd_sf"/>
</dbReference>
<keyword evidence="2" id="KW-0805">Transcription regulation</keyword>
<dbReference type="InterPro" id="IPR037402">
    <property type="entry name" value="YidZ_PBP2"/>
</dbReference>
<evidence type="ECO:0000313" key="7">
    <source>
        <dbReference type="EMBL" id="EKB30977.1"/>
    </source>
</evidence>
<evidence type="ECO:0000256" key="2">
    <source>
        <dbReference type="ARBA" id="ARBA00023015"/>
    </source>
</evidence>
<dbReference type="PANTHER" id="PTHR30118">
    <property type="entry name" value="HTH-TYPE TRANSCRIPTIONAL REGULATOR LEUO-RELATED"/>
    <property type="match status" value="1"/>
</dbReference>
<dbReference type="Proteomes" id="UP000005835">
    <property type="component" value="Unassembled WGS sequence"/>
</dbReference>